<evidence type="ECO:0000256" key="3">
    <source>
        <dbReference type="ARBA" id="ARBA00023033"/>
    </source>
</evidence>
<dbReference type="OrthoDB" id="2789670at2759"/>
<dbReference type="InterPro" id="IPR001128">
    <property type="entry name" value="Cyt_P450"/>
</dbReference>
<keyword evidence="2" id="KW-0560">Oxidoreductase</keyword>
<dbReference type="PANTHER" id="PTHR24305">
    <property type="entry name" value="CYTOCHROME P450"/>
    <property type="match status" value="1"/>
</dbReference>
<protein>
    <recommendedName>
        <fullName evidence="8">Cytochrome P450</fullName>
    </recommendedName>
</protein>
<keyword evidence="4" id="KW-0349">Heme</keyword>
<comment type="caution">
    <text evidence="6">The sequence shown here is derived from an EMBL/GenBank/DDBJ whole genome shotgun (WGS) entry which is preliminary data.</text>
</comment>
<keyword evidence="4" id="KW-0408">Iron</keyword>
<dbReference type="GO" id="GO:0004497">
    <property type="term" value="F:monooxygenase activity"/>
    <property type="evidence" value="ECO:0007669"/>
    <property type="project" value="UniProtKB-KW"/>
</dbReference>
<dbReference type="Gene3D" id="1.10.630.10">
    <property type="entry name" value="Cytochrome P450"/>
    <property type="match status" value="1"/>
</dbReference>
<keyword evidence="3" id="KW-0503">Monooxygenase</keyword>
<dbReference type="RefSeq" id="XP_033430058.1">
    <property type="nucleotide sequence ID" value="XM_033568063.1"/>
</dbReference>
<keyword evidence="5" id="KW-0472">Membrane</keyword>
<dbReference type="InterPro" id="IPR036396">
    <property type="entry name" value="Cyt_P450_sf"/>
</dbReference>
<name>A0A5M9N7Z7_9EURO</name>
<dbReference type="GO" id="GO:0016705">
    <property type="term" value="F:oxidoreductase activity, acting on paired donors, with incorporation or reduction of molecular oxygen"/>
    <property type="evidence" value="ECO:0007669"/>
    <property type="project" value="InterPro"/>
</dbReference>
<keyword evidence="5" id="KW-0812">Transmembrane</keyword>
<keyword evidence="4" id="KW-0479">Metal-binding</keyword>
<organism evidence="6 7">
    <name type="scientific">Aspergillus tanneri</name>
    <dbReference type="NCBI Taxonomy" id="1220188"/>
    <lineage>
        <taxon>Eukaryota</taxon>
        <taxon>Fungi</taxon>
        <taxon>Dikarya</taxon>
        <taxon>Ascomycota</taxon>
        <taxon>Pezizomycotina</taxon>
        <taxon>Eurotiomycetes</taxon>
        <taxon>Eurotiomycetidae</taxon>
        <taxon>Eurotiales</taxon>
        <taxon>Aspergillaceae</taxon>
        <taxon>Aspergillus</taxon>
        <taxon>Aspergillus subgen. Circumdati</taxon>
    </lineage>
</organism>
<proteinExistence type="inferred from homology"/>
<evidence type="ECO:0000256" key="2">
    <source>
        <dbReference type="ARBA" id="ARBA00023002"/>
    </source>
</evidence>
<dbReference type="InterPro" id="IPR002401">
    <property type="entry name" value="Cyt_P450_E_grp-I"/>
</dbReference>
<evidence type="ECO:0000256" key="1">
    <source>
        <dbReference type="ARBA" id="ARBA00010617"/>
    </source>
</evidence>
<accession>A0A5M9N7Z7</accession>
<dbReference type="PRINTS" id="PR00385">
    <property type="entry name" value="P450"/>
</dbReference>
<dbReference type="Proteomes" id="UP000324241">
    <property type="component" value="Unassembled WGS sequence"/>
</dbReference>
<feature type="transmembrane region" description="Helical" evidence="5">
    <location>
        <begin position="39"/>
        <end position="58"/>
    </location>
</feature>
<dbReference type="SUPFAM" id="SSF48264">
    <property type="entry name" value="Cytochrome P450"/>
    <property type="match status" value="1"/>
</dbReference>
<reference evidence="6 7" key="1">
    <citation type="submission" date="2019-08" db="EMBL/GenBank/DDBJ databases">
        <title>The genome sequence of a newly discovered highly antifungal drug resistant Aspergillus species, Aspergillus tanneri NIH 1004.</title>
        <authorList>
            <person name="Mounaud S."/>
            <person name="Singh I."/>
            <person name="Joardar V."/>
            <person name="Pakala S."/>
            <person name="Pakala S."/>
            <person name="Venepally P."/>
            <person name="Chung J.K."/>
            <person name="Losada L."/>
            <person name="Nierman W.C."/>
        </authorList>
    </citation>
    <scope>NUCLEOTIDE SEQUENCE [LARGE SCALE GENOMIC DNA]</scope>
    <source>
        <strain evidence="6 7">NIH1004</strain>
    </source>
</reference>
<dbReference type="Pfam" id="PF00067">
    <property type="entry name" value="p450"/>
    <property type="match status" value="1"/>
</dbReference>
<sequence length="525" mass="59180">MVLLDYNIAHVGLITLAIALLSPIAIYFRDAKGVRKYPAAGPCGIAAFTPLWLMYYNWYGTRWKAVQNAHEKLGTVVRISPNHLSFTDPAAYKDIYGQKANIVKDIFYSNMAGNTPNMADATDRADHARKRKYFAAIFSAKNVGTLEPRVKTCVQKILNCLGHKAKGEKVAVTDRFDTRKDGSFDVRPWFNMFTYDAISSMMWSESFGFLDKGDDLCIAELPSGETKEVHAMETFQTGVWFSVFCAHLPLFAYNIFRLLTSMSKLTRSAEDFGNIARHKTNKRLKFSPEEPDIFSQFPVEADEKGRMPLPMWEIVAESSVMLNAGNDTTQTTLTNNILVLATHPQVQTKLRTALMNNIPANERPVASYLTLSQIPYLRAVLDETFRVLTPQRFGLPRRTVGFSTIAGHCIAPEVTVSSPLSELHANPSLFSKPREWIPERWLADNPDFTDVERRNLKDFVMPFTTGTRACIGRNLAYMEISITLAALVMSFEWKMADGPIEDNFGQFERITSNPTKLYVKATPLM</sequence>
<gene>
    <name evidence="6" type="ORF">ATNIH1004_003385</name>
</gene>
<feature type="transmembrane region" description="Helical" evidence="5">
    <location>
        <begin position="6"/>
        <end position="27"/>
    </location>
</feature>
<evidence type="ECO:0000256" key="4">
    <source>
        <dbReference type="PIRSR" id="PIRSR602401-1"/>
    </source>
</evidence>
<dbReference type="GO" id="GO:0005506">
    <property type="term" value="F:iron ion binding"/>
    <property type="evidence" value="ECO:0007669"/>
    <property type="project" value="InterPro"/>
</dbReference>
<keyword evidence="5" id="KW-1133">Transmembrane helix</keyword>
<dbReference type="PANTHER" id="PTHR24305:SF172">
    <property type="entry name" value="P450, PUTATIVE (EUROFUNG)-RELATED"/>
    <property type="match status" value="1"/>
</dbReference>
<evidence type="ECO:0008006" key="8">
    <source>
        <dbReference type="Google" id="ProtNLM"/>
    </source>
</evidence>
<dbReference type="EMBL" id="QUQM01000001">
    <property type="protein sequence ID" value="KAA8650697.1"/>
    <property type="molecule type" value="Genomic_DNA"/>
</dbReference>
<evidence type="ECO:0000256" key="5">
    <source>
        <dbReference type="SAM" id="Phobius"/>
    </source>
</evidence>
<evidence type="ECO:0000313" key="6">
    <source>
        <dbReference type="EMBL" id="KAA8650697.1"/>
    </source>
</evidence>
<dbReference type="PRINTS" id="PR00463">
    <property type="entry name" value="EP450I"/>
</dbReference>
<dbReference type="InterPro" id="IPR050121">
    <property type="entry name" value="Cytochrome_P450_monoxygenase"/>
</dbReference>
<feature type="binding site" description="axial binding residue" evidence="4">
    <location>
        <position position="470"/>
    </location>
    <ligand>
        <name>heme</name>
        <dbReference type="ChEBI" id="CHEBI:30413"/>
    </ligand>
    <ligandPart>
        <name>Fe</name>
        <dbReference type="ChEBI" id="CHEBI:18248"/>
    </ligandPart>
</feature>
<dbReference type="GeneID" id="54326087"/>
<dbReference type="VEuPathDB" id="FungiDB:EYZ11_006266"/>
<evidence type="ECO:0000313" key="7">
    <source>
        <dbReference type="Proteomes" id="UP000324241"/>
    </source>
</evidence>
<feature type="transmembrane region" description="Helical" evidence="5">
    <location>
        <begin position="239"/>
        <end position="259"/>
    </location>
</feature>
<comment type="cofactor">
    <cofactor evidence="4">
        <name>heme</name>
        <dbReference type="ChEBI" id="CHEBI:30413"/>
    </cofactor>
</comment>
<dbReference type="GO" id="GO:0020037">
    <property type="term" value="F:heme binding"/>
    <property type="evidence" value="ECO:0007669"/>
    <property type="project" value="InterPro"/>
</dbReference>
<dbReference type="AlphaFoldDB" id="A0A5M9N7Z7"/>
<comment type="similarity">
    <text evidence="1">Belongs to the cytochrome P450 family.</text>
</comment>